<evidence type="ECO:0000313" key="2">
    <source>
        <dbReference type="EMBL" id="EPE09585.1"/>
    </source>
</evidence>
<proteinExistence type="predicted"/>
<feature type="region of interest" description="Disordered" evidence="1">
    <location>
        <begin position="1"/>
        <end position="45"/>
    </location>
</feature>
<feature type="compositionally biased region" description="Polar residues" evidence="1">
    <location>
        <begin position="135"/>
        <end position="155"/>
    </location>
</feature>
<dbReference type="AlphaFoldDB" id="S3D818"/>
<reference evidence="2 3" key="1">
    <citation type="journal article" date="2013" name="BMC Genomics">
        <title>The genome and transcriptome of the pine saprophyte Ophiostoma piceae, and a comparison with the bark beetle-associated pine pathogen Grosmannia clavigera.</title>
        <authorList>
            <person name="Haridas S."/>
            <person name="Wang Y."/>
            <person name="Lim L."/>
            <person name="Massoumi Alamouti S."/>
            <person name="Jackman S."/>
            <person name="Docking R."/>
            <person name="Robertson G."/>
            <person name="Birol I."/>
            <person name="Bohlmann J."/>
            <person name="Breuil C."/>
        </authorList>
    </citation>
    <scope>NUCLEOTIDE SEQUENCE [LARGE SCALE GENOMIC DNA]</scope>
    <source>
        <strain evidence="2 3">UAMH 11346</strain>
    </source>
</reference>
<dbReference type="Proteomes" id="UP000016923">
    <property type="component" value="Unassembled WGS sequence"/>
</dbReference>
<gene>
    <name evidence="2" type="ORF">F503_07361</name>
</gene>
<feature type="compositionally biased region" description="Polar residues" evidence="1">
    <location>
        <begin position="318"/>
        <end position="332"/>
    </location>
</feature>
<dbReference type="HOGENOM" id="CLU_580289_0_0_1"/>
<dbReference type="OrthoDB" id="3492129at2759"/>
<organism evidence="2 3">
    <name type="scientific">Ophiostoma piceae (strain UAMH 11346)</name>
    <name type="common">Sap stain fungus</name>
    <dbReference type="NCBI Taxonomy" id="1262450"/>
    <lineage>
        <taxon>Eukaryota</taxon>
        <taxon>Fungi</taxon>
        <taxon>Dikarya</taxon>
        <taxon>Ascomycota</taxon>
        <taxon>Pezizomycotina</taxon>
        <taxon>Sordariomycetes</taxon>
        <taxon>Sordariomycetidae</taxon>
        <taxon>Ophiostomatales</taxon>
        <taxon>Ophiostomataceae</taxon>
        <taxon>Ophiostoma</taxon>
    </lineage>
</organism>
<evidence type="ECO:0000313" key="3">
    <source>
        <dbReference type="Proteomes" id="UP000016923"/>
    </source>
</evidence>
<dbReference type="EMBL" id="KE148147">
    <property type="protein sequence ID" value="EPE09585.1"/>
    <property type="molecule type" value="Genomic_DNA"/>
</dbReference>
<feature type="compositionally biased region" description="Low complexity" evidence="1">
    <location>
        <begin position="7"/>
        <end position="45"/>
    </location>
</feature>
<feature type="compositionally biased region" description="Low complexity" evidence="1">
    <location>
        <begin position="359"/>
        <end position="371"/>
    </location>
</feature>
<evidence type="ECO:0000256" key="1">
    <source>
        <dbReference type="SAM" id="MobiDB-lite"/>
    </source>
</evidence>
<dbReference type="VEuPathDB" id="FungiDB:F503_07361"/>
<keyword evidence="3" id="KW-1185">Reference proteome</keyword>
<feature type="compositionally biased region" description="Low complexity" evidence="1">
    <location>
        <begin position="238"/>
        <end position="253"/>
    </location>
</feature>
<feature type="region of interest" description="Disordered" evidence="1">
    <location>
        <begin position="227"/>
        <end position="261"/>
    </location>
</feature>
<accession>S3D818</accession>
<dbReference type="eggNOG" id="ENOG502RJJE">
    <property type="taxonomic scope" value="Eukaryota"/>
</dbReference>
<protein>
    <submittedName>
        <fullName evidence="2">Uncharacterized protein</fullName>
    </submittedName>
</protein>
<feature type="region of interest" description="Disordered" evidence="1">
    <location>
        <begin position="313"/>
        <end position="387"/>
    </location>
</feature>
<feature type="region of interest" description="Disordered" evidence="1">
    <location>
        <begin position="130"/>
        <end position="156"/>
    </location>
</feature>
<name>S3D818_OPHP1</name>
<sequence>MAAVVKRTPSSSRLKSSPGSSSTTTTTTTNNSRRPSTRASEATATEAMSITIEASAGSQDGRMLTPPPMSARSELALRLGEVSMNSPVSERRGSPAAASATAVHNSAAGAANGATSLFAQNRAMLLSGLPKGDSPQPSSPVTQGIQRRDSGNGSLMANRRLTPLVTVTDSATQPRHYPLSAHPHLGSVGSPIALSPRTISPCVYVKAVGLRRPSVVSVSDEKDVKMEKTGKLEMPGQKASSASSTKSTDSLLSTPPPESRLVVSARITPANTEKQPFTLQREFDLQELVEALPRPDHRRPSTVNILASPIVHSPHATPFQSPNAPASASTSIGKKRSAPDNTPASPHPAVRRQTRQSNQQQQKQQQQKQQQLTPVKELPSPSQFVANGRIPIPIRPHPSLGRLPGLAAIILSRRVEAGDTIEIPVPYPEAWAMTVSYVYKSTGEAQATDEIKANLEHLGGNVTEV</sequence>